<dbReference type="RefSeq" id="WP_071904054.1">
    <property type="nucleotide sequence ID" value="NZ_MPIN01000016.1"/>
</dbReference>
<evidence type="ECO:0000313" key="2">
    <source>
        <dbReference type="Proteomes" id="UP000182229"/>
    </source>
</evidence>
<accession>A0A1L9AYA7</accession>
<organism evidence="1 2">
    <name type="scientific">Cystobacter ferrugineus</name>
    <dbReference type="NCBI Taxonomy" id="83449"/>
    <lineage>
        <taxon>Bacteria</taxon>
        <taxon>Pseudomonadati</taxon>
        <taxon>Myxococcota</taxon>
        <taxon>Myxococcia</taxon>
        <taxon>Myxococcales</taxon>
        <taxon>Cystobacterineae</taxon>
        <taxon>Archangiaceae</taxon>
        <taxon>Cystobacter</taxon>
    </lineage>
</organism>
<keyword evidence="1" id="KW-0808">Transferase</keyword>
<keyword evidence="1" id="KW-0489">Methyltransferase</keyword>
<dbReference type="Proteomes" id="UP000182229">
    <property type="component" value="Unassembled WGS sequence"/>
</dbReference>
<keyword evidence="2" id="KW-1185">Reference proteome</keyword>
<comment type="caution">
    <text evidence="1">The sequence shown here is derived from an EMBL/GenBank/DDBJ whole genome shotgun (WGS) entry which is preliminary data.</text>
</comment>
<dbReference type="EMBL" id="MPIN01000016">
    <property type="protein sequence ID" value="OJH35001.1"/>
    <property type="molecule type" value="Genomic_DNA"/>
</dbReference>
<dbReference type="GO" id="GO:0032259">
    <property type="term" value="P:methylation"/>
    <property type="evidence" value="ECO:0007669"/>
    <property type="project" value="UniProtKB-KW"/>
</dbReference>
<dbReference type="STRING" id="83449.BON30_41210"/>
<evidence type="ECO:0000313" key="1">
    <source>
        <dbReference type="EMBL" id="OJH35001.1"/>
    </source>
</evidence>
<dbReference type="GO" id="GO:0008168">
    <property type="term" value="F:methyltransferase activity"/>
    <property type="evidence" value="ECO:0007669"/>
    <property type="project" value="UniProtKB-KW"/>
</dbReference>
<reference evidence="2" key="1">
    <citation type="submission" date="2016-11" db="EMBL/GenBank/DDBJ databases">
        <authorList>
            <person name="Shukria A."/>
            <person name="Stevens D.C."/>
        </authorList>
    </citation>
    <scope>NUCLEOTIDE SEQUENCE [LARGE SCALE GENOMIC DNA]</scope>
    <source>
        <strain evidence="2">Cbfe23</strain>
    </source>
</reference>
<gene>
    <name evidence="1" type="ORF">BON30_41210</name>
</gene>
<name>A0A1L9AYA7_9BACT</name>
<proteinExistence type="predicted"/>
<dbReference type="OrthoDB" id="9789044at2"/>
<reference evidence="1 2" key="2">
    <citation type="submission" date="2016-12" db="EMBL/GenBank/DDBJ databases">
        <title>Draft Genome Sequence of Cystobacter ferrugineus Strain Cbfe23.</title>
        <authorList>
            <person name="Akbar S."/>
            <person name="Dowd S.E."/>
            <person name="Stevens D.C."/>
        </authorList>
    </citation>
    <scope>NUCLEOTIDE SEQUENCE [LARGE SCALE GENOMIC DNA]</scope>
    <source>
        <strain evidence="1 2">Cbfe23</strain>
    </source>
</reference>
<dbReference type="AlphaFoldDB" id="A0A1L9AYA7"/>
<sequence length="131" mass="14465">MARVGRLAGALLASTEGAFFLVGDLKEPCDWAAAGFEPPAQIPGVELPYVRLSPVRPVEVAAPLLVVELEGEALARMLFERLVIRRNGSVSERLWRLVTEHEARPETDARWLGLVPGHVWDLVRDSVLRCS</sequence>
<protein>
    <submittedName>
        <fullName evidence="1">Precorrin-3B C(17)-methyltransferase</fullName>
    </submittedName>
</protein>